<sequence>CFEQSSNFVLEVCFLLTLWILMLEKLQFICSAGSSILLVMTTLHFISEIIWTKNKDKVAEWEGQNTTYFTSFRDRSFLNEENGCLTIFNLQNTDAGVYVLEYLDTQKESSLLTFTLAVLPPPSKPEASCNDSGDTFALKCTADFPKPLLYTWKLNGIPPIVRHIPEVSIPKKDVGASTTAVCFIKFSQTEKSSEISLTQCFSGKKGNEPSMGCRGISAPLCTSMGCRGISAPLCTSMGCRGISAPSCTSMGCRGVFALVPGAPALLPPSSLILVSAGLFLLHILTPLSAVACLFLPFLK</sequence>
<keyword evidence="3 5" id="KW-0472">Membrane</keyword>
<feature type="transmembrane region" description="Helical" evidence="5">
    <location>
        <begin position="271"/>
        <end position="298"/>
    </location>
</feature>
<evidence type="ECO:0008006" key="8">
    <source>
        <dbReference type="Google" id="ProtNLM"/>
    </source>
</evidence>
<evidence type="ECO:0000256" key="5">
    <source>
        <dbReference type="SAM" id="Phobius"/>
    </source>
</evidence>
<dbReference type="GO" id="GO:0005102">
    <property type="term" value="F:signaling receptor binding"/>
    <property type="evidence" value="ECO:0007669"/>
    <property type="project" value="TreeGrafter"/>
</dbReference>
<evidence type="ECO:0000256" key="1">
    <source>
        <dbReference type="ARBA" id="ARBA00004370"/>
    </source>
</evidence>
<keyword evidence="4" id="KW-0325">Glycoprotein</keyword>
<dbReference type="InterPro" id="IPR013783">
    <property type="entry name" value="Ig-like_fold"/>
</dbReference>
<protein>
    <recommendedName>
        <fullName evidence="8">Ig-like domain-containing protein</fullName>
    </recommendedName>
</protein>
<dbReference type="GO" id="GO:0009986">
    <property type="term" value="C:cell surface"/>
    <property type="evidence" value="ECO:0007669"/>
    <property type="project" value="TreeGrafter"/>
</dbReference>
<evidence type="ECO:0000313" key="7">
    <source>
        <dbReference type="Proteomes" id="UP000694522"/>
    </source>
</evidence>
<dbReference type="AlphaFoldDB" id="A0A8B9G2K7"/>
<dbReference type="PANTHER" id="PTHR12080">
    <property type="entry name" value="SIGNALING LYMPHOCYTIC ACTIVATION MOLECULE"/>
    <property type="match status" value="1"/>
</dbReference>
<dbReference type="SUPFAM" id="SSF48726">
    <property type="entry name" value="Immunoglobulin"/>
    <property type="match status" value="1"/>
</dbReference>
<keyword evidence="2" id="KW-0732">Signal</keyword>
<keyword evidence="7" id="KW-1185">Reference proteome</keyword>
<evidence type="ECO:0000256" key="3">
    <source>
        <dbReference type="ARBA" id="ARBA00023136"/>
    </source>
</evidence>
<organism evidence="6 7">
    <name type="scientific">Amazona collaria</name>
    <name type="common">yellow-billed parrot</name>
    <dbReference type="NCBI Taxonomy" id="241587"/>
    <lineage>
        <taxon>Eukaryota</taxon>
        <taxon>Metazoa</taxon>
        <taxon>Chordata</taxon>
        <taxon>Craniata</taxon>
        <taxon>Vertebrata</taxon>
        <taxon>Euteleostomi</taxon>
        <taxon>Archelosauria</taxon>
        <taxon>Archosauria</taxon>
        <taxon>Dinosauria</taxon>
        <taxon>Saurischia</taxon>
        <taxon>Theropoda</taxon>
        <taxon>Coelurosauria</taxon>
        <taxon>Aves</taxon>
        <taxon>Neognathae</taxon>
        <taxon>Neoaves</taxon>
        <taxon>Telluraves</taxon>
        <taxon>Australaves</taxon>
        <taxon>Psittaciformes</taxon>
        <taxon>Psittacidae</taxon>
        <taxon>Amazona</taxon>
    </lineage>
</organism>
<accession>A0A8B9G2K7</accession>
<dbReference type="GO" id="GO:0016020">
    <property type="term" value="C:membrane"/>
    <property type="evidence" value="ECO:0007669"/>
    <property type="project" value="UniProtKB-SubCell"/>
</dbReference>
<comment type="subcellular location">
    <subcellularLocation>
        <location evidence="1">Membrane</location>
    </subcellularLocation>
</comment>
<keyword evidence="5" id="KW-1133">Transmembrane helix</keyword>
<evidence type="ECO:0000256" key="4">
    <source>
        <dbReference type="ARBA" id="ARBA00023180"/>
    </source>
</evidence>
<keyword evidence="5" id="KW-0812">Transmembrane</keyword>
<dbReference type="InterPro" id="IPR015631">
    <property type="entry name" value="CD2/SLAM_rcpt"/>
</dbReference>
<dbReference type="InterPro" id="IPR036179">
    <property type="entry name" value="Ig-like_dom_sf"/>
</dbReference>
<dbReference type="Proteomes" id="UP000694522">
    <property type="component" value="Unplaced"/>
</dbReference>
<dbReference type="Gene3D" id="2.60.40.10">
    <property type="entry name" value="Immunoglobulins"/>
    <property type="match status" value="1"/>
</dbReference>
<reference evidence="6" key="2">
    <citation type="submission" date="2025-09" db="UniProtKB">
        <authorList>
            <consortium name="Ensembl"/>
        </authorList>
    </citation>
    <scope>IDENTIFICATION</scope>
</reference>
<reference evidence="6" key="1">
    <citation type="submission" date="2025-08" db="UniProtKB">
        <authorList>
            <consortium name="Ensembl"/>
        </authorList>
    </citation>
    <scope>IDENTIFICATION</scope>
</reference>
<proteinExistence type="predicted"/>
<name>A0A8B9G2K7_9PSIT</name>
<dbReference type="PANTHER" id="PTHR12080:SF55">
    <property type="entry name" value="LYMPHOCYTE FUNCTION-ASSOCIATED ANTIGEN 3"/>
    <property type="match status" value="1"/>
</dbReference>
<evidence type="ECO:0000256" key="2">
    <source>
        <dbReference type="ARBA" id="ARBA00022729"/>
    </source>
</evidence>
<evidence type="ECO:0000313" key="6">
    <source>
        <dbReference type="Ensembl" id="ENSACOP00000015322.1"/>
    </source>
</evidence>
<dbReference type="Ensembl" id="ENSACOT00000015869.1">
    <property type="protein sequence ID" value="ENSACOP00000015322.1"/>
    <property type="gene ID" value="ENSACOG00000010676.1"/>
</dbReference>